<accession>A0A9J6BTA4</accession>
<dbReference type="Proteomes" id="UP001107558">
    <property type="component" value="Chromosome 3"/>
</dbReference>
<evidence type="ECO:0000313" key="2">
    <source>
        <dbReference type="EMBL" id="KAG5673108.1"/>
    </source>
</evidence>
<organism evidence="2 3">
    <name type="scientific">Polypedilum vanderplanki</name>
    <name type="common">Sleeping chironomid midge</name>
    <dbReference type="NCBI Taxonomy" id="319348"/>
    <lineage>
        <taxon>Eukaryota</taxon>
        <taxon>Metazoa</taxon>
        <taxon>Ecdysozoa</taxon>
        <taxon>Arthropoda</taxon>
        <taxon>Hexapoda</taxon>
        <taxon>Insecta</taxon>
        <taxon>Pterygota</taxon>
        <taxon>Neoptera</taxon>
        <taxon>Endopterygota</taxon>
        <taxon>Diptera</taxon>
        <taxon>Nematocera</taxon>
        <taxon>Chironomoidea</taxon>
        <taxon>Chironomidae</taxon>
        <taxon>Chironominae</taxon>
        <taxon>Polypedilum</taxon>
        <taxon>Polypedilum</taxon>
    </lineage>
</organism>
<proteinExistence type="predicted"/>
<evidence type="ECO:0000313" key="3">
    <source>
        <dbReference type="Proteomes" id="UP001107558"/>
    </source>
</evidence>
<feature type="chain" id="PRO_5039889623" evidence="1">
    <location>
        <begin position="21"/>
        <end position="315"/>
    </location>
</feature>
<name>A0A9J6BTA4_POLVA</name>
<reference evidence="2" key="1">
    <citation type="submission" date="2021-03" db="EMBL/GenBank/DDBJ databases">
        <title>Chromosome level genome of the anhydrobiotic midge Polypedilum vanderplanki.</title>
        <authorList>
            <person name="Yoshida Y."/>
            <person name="Kikawada T."/>
            <person name="Gusev O."/>
        </authorList>
    </citation>
    <scope>NUCLEOTIDE SEQUENCE</scope>
    <source>
        <strain evidence="2">NIAS01</strain>
        <tissue evidence="2">Whole body or cell culture</tissue>
    </source>
</reference>
<gene>
    <name evidence="2" type="ORF">PVAND_003182</name>
</gene>
<dbReference type="EMBL" id="JADBJN010000003">
    <property type="protein sequence ID" value="KAG5673108.1"/>
    <property type="molecule type" value="Genomic_DNA"/>
</dbReference>
<keyword evidence="1" id="KW-0732">Signal</keyword>
<evidence type="ECO:0000256" key="1">
    <source>
        <dbReference type="SAM" id="SignalP"/>
    </source>
</evidence>
<sequence>MKFVITKLFLILFIVVLIKASTEVNKRRPKRQVDQYTDYVETTTKKKILKKCPTNAAGKRIKCRKKKKTTTVTTIKYQPVPPSWQRDGAAYGIEPYGLSFLPEPFSSPKSNSSTNLKLTTTLKTLTTNILISTLSTISNPPPFKMVPFIPIPLSTSAPMKNQISTIATTIAKNSIILTNSTASLNLINNNTSLLPKSKDVILPIQNSTIVPVLTVVSSTTTTIPSSINNKLSLLPMSVGSMPAVSLQVSNITTASTTTNKSLSSNSSTVSTQKIVTGVNSLGLNPLVEKLDFIFPGFANLTTSSPQVQTKKLQPM</sequence>
<comment type="caution">
    <text evidence="2">The sequence shown here is derived from an EMBL/GenBank/DDBJ whole genome shotgun (WGS) entry which is preliminary data.</text>
</comment>
<dbReference type="AlphaFoldDB" id="A0A9J6BTA4"/>
<keyword evidence="3" id="KW-1185">Reference proteome</keyword>
<feature type="signal peptide" evidence="1">
    <location>
        <begin position="1"/>
        <end position="20"/>
    </location>
</feature>
<protein>
    <submittedName>
        <fullName evidence="2">Uncharacterized protein</fullName>
    </submittedName>
</protein>